<reference evidence="9" key="1">
    <citation type="submission" date="2022-12" db="EMBL/GenBank/DDBJ databases">
        <title>Paracoccus sp. EF6 isolated from a lake water.</title>
        <authorList>
            <person name="Liu H."/>
        </authorList>
    </citation>
    <scope>NUCLEOTIDE SEQUENCE</scope>
    <source>
        <strain evidence="9">EF6</strain>
    </source>
</reference>
<dbReference type="EMBL" id="JAPTYD010000091">
    <property type="protein sequence ID" value="MCZ0964362.1"/>
    <property type="molecule type" value="Genomic_DNA"/>
</dbReference>
<evidence type="ECO:0000256" key="5">
    <source>
        <dbReference type="ARBA" id="ARBA00022741"/>
    </source>
</evidence>
<comment type="caution">
    <text evidence="9">The sequence shown here is derived from an EMBL/GenBank/DDBJ whole genome shotgun (WGS) entry which is preliminary data.</text>
</comment>
<evidence type="ECO:0000256" key="7">
    <source>
        <dbReference type="ARBA" id="ARBA00022840"/>
    </source>
</evidence>
<dbReference type="GO" id="GO:0016301">
    <property type="term" value="F:kinase activity"/>
    <property type="evidence" value="ECO:0007669"/>
    <property type="project" value="UniProtKB-KW"/>
</dbReference>
<sequence length="338" mass="37026">MDLDELYRLLRGSHVQAVGVMNTLRDPLLVLDGDLTVLSANPAFYRAFEANSDDTVGVPFLELDNGQWNIPELRILLEGVIPKSAAIVDYEVQAEFPRVGFRNMLVSAQRLHHPENGKRILMLTILDATEQRKADDKKDILIGELDHRIKNLLMVMQALVAQTNVTGRSAEEYRDDLRGRLNALGRSIGVSRAGASATILPDLVRAVMEPYLEGASTLSLAAEPAVVLSGKQATSLGMILHEMATNALKYGALSVPEGRLSISWSEASDQEGRAEIHLRWEESGCSGVSPPEETGFGTQMIQFATEYDLKGSAELDYRPEGLLAKLTVPITSKHPPEV</sequence>
<dbReference type="EC" id="2.7.13.3" evidence="2"/>
<comment type="catalytic activity">
    <reaction evidence="1">
        <text>ATP + protein L-histidine = ADP + protein N-phospho-L-histidine.</text>
        <dbReference type="EC" id="2.7.13.3"/>
    </reaction>
</comment>
<evidence type="ECO:0000256" key="4">
    <source>
        <dbReference type="ARBA" id="ARBA00022679"/>
    </source>
</evidence>
<keyword evidence="4" id="KW-0808">Transferase</keyword>
<dbReference type="Gene3D" id="3.30.450.20">
    <property type="entry name" value="PAS domain"/>
    <property type="match status" value="1"/>
</dbReference>
<feature type="domain" description="Signal transduction histidine kinase HWE region" evidence="8">
    <location>
        <begin position="144"/>
        <end position="224"/>
    </location>
</feature>
<evidence type="ECO:0000256" key="1">
    <source>
        <dbReference type="ARBA" id="ARBA00000085"/>
    </source>
</evidence>
<dbReference type="RefSeq" id="WP_268944454.1">
    <property type="nucleotide sequence ID" value="NZ_JAPTYD010000091.1"/>
</dbReference>
<dbReference type="InterPro" id="IPR035965">
    <property type="entry name" value="PAS-like_dom_sf"/>
</dbReference>
<dbReference type="PANTHER" id="PTHR41523:SF8">
    <property type="entry name" value="ETHYLENE RESPONSE SENSOR PROTEIN"/>
    <property type="match status" value="1"/>
</dbReference>
<evidence type="ECO:0000313" key="10">
    <source>
        <dbReference type="Proteomes" id="UP001149822"/>
    </source>
</evidence>
<keyword evidence="10" id="KW-1185">Reference proteome</keyword>
<keyword evidence="6 9" id="KW-0418">Kinase</keyword>
<protein>
    <recommendedName>
        <fullName evidence="2">histidine kinase</fullName>
        <ecNumber evidence="2">2.7.13.3</ecNumber>
    </recommendedName>
</protein>
<dbReference type="InterPro" id="IPR036890">
    <property type="entry name" value="HATPase_C_sf"/>
</dbReference>
<dbReference type="SUPFAM" id="SSF55785">
    <property type="entry name" value="PYP-like sensor domain (PAS domain)"/>
    <property type="match status" value="1"/>
</dbReference>
<keyword evidence="5" id="KW-0547">Nucleotide-binding</keyword>
<dbReference type="PANTHER" id="PTHR41523">
    <property type="entry name" value="TWO-COMPONENT SYSTEM SENSOR PROTEIN"/>
    <property type="match status" value="1"/>
</dbReference>
<dbReference type="Pfam" id="PF07536">
    <property type="entry name" value="HWE_HK"/>
    <property type="match status" value="1"/>
</dbReference>
<evidence type="ECO:0000313" key="9">
    <source>
        <dbReference type="EMBL" id="MCZ0964362.1"/>
    </source>
</evidence>
<name>A0ABT4JCP9_9RHOB</name>
<dbReference type="InterPro" id="IPR011102">
    <property type="entry name" value="Sig_transdc_His_kinase_HWE"/>
</dbReference>
<evidence type="ECO:0000256" key="6">
    <source>
        <dbReference type="ARBA" id="ARBA00022777"/>
    </source>
</evidence>
<evidence type="ECO:0000256" key="3">
    <source>
        <dbReference type="ARBA" id="ARBA00022553"/>
    </source>
</evidence>
<evidence type="ECO:0000256" key="2">
    <source>
        <dbReference type="ARBA" id="ARBA00012438"/>
    </source>
</evidence>
<proteinExistence type="predicted"/>
<dbReference type="Gene3D" id="3.30.565.10">
    <property type="entry name" value="Histidine kinase-like ATPase, C-terminal domain"/>
    <property type="match status" value="1"/>
</dbReference>
<accession>A0ABT4JCP9</accession>
<dbReference type="SMART" id="SM00911">
    <property type="entry name" value="HWE_HK"/>
    <property type="match status" value="1"/>
</dbReference>
<gene>
    <name evidence="9" type="ORF">OU682_22625</name>
</gene>
<dbReference type="Proteomes" id="UP001149822">
    <property type="component" value="Unassembled WGS sequence"/>
</dbReference>
<keyword evidence="7" id="KW-0067">ATP-binding</keyword>
<evidence type="ECO:0000259" key="8">
    <source>
        <dbReference type="SMART" id="SM00911"/>
    </source>
</evidence>
<keyword evidence="3" id="KW-0597">Phosphoprotein</keyword>
<organism evidence="9 10">
    <name type="scientific">Paracoccus benzoatiresistens</name>
    <dbReference type="NCBI Taxonomy" id="2997341"/>
    <lineage>
        <taxon>Bacteria</taxon>
        <taxon>Pseudomonadati</taxon>
        <taxon>Pseudomonadota</taxon>
        <taxon>Alphaproteobacteria</taxon>
        <taxon>Rhodobacterales</taxon>
        <taxon>Paracoccaceae</taxon>
        <taxon>Paracoccus</taxon>
    </lineage>
</organism>